<organism evidence="3 4">
    <name type="scientific">Thermovirga lienii (strain ATCC BAA-1197 / DSM 17291 / Cas60314)</name>
    <dbReference type="NCBI Taxonomy" id="580340"/>
    <lineage>
        <taxon>Bacteria</taxon>
        <taxon>Thermotogati</taxon>
        <taxon>Synergistota</taxon>
        <taxon>Synergistia</taxon>
        <taxon>Synergistales</taxon>
        <taxon>Thermovirgaceae</taxon>
        <taxon>Thermovirga</taxon>
    </lineage>
</organism>
<dbReference type="AlphaFoldDB" id="G7V5X4"/>
<evidence type="ECO:0000313" key="4">
    <source>
        <dbReference type="Proteomes" id="UP000005868"/>
    </source>
</evidence>
<dbReference type="Proteomes" id="UP000005868">
    <property type="component" value="Chromosome"/>
</dbReference>
<evidence type="ECO:0000256" key="1">
    <source>
        <dbReference type="SAM" id="MobiDB-lite"/>
    </source>
</evidence>
<reference evidence="4" key="1">
    <citation type="submission" date="2011-10" db="EMBL/GenBank/DDBJ databases">
        <title>The complete genome of chromosome of Thermovirga lienii DSM 17291.</title>
        <authorList>
            <consortium name="US DOE Joint Genome Institute (JGI-PGF)"/>
            <person name="Lucas S."/>
            <person name="Copeland A."/>
            <person name="Lapidus A."/>
            <person name="Glavina del Rio T."/>
            <person name="Dalin E."/>
            <person name="Tice H."/>
            <person name="Bruce D."/>
            <person name="Goodwin L."/>
            <person name="Pitluck S."/>
            <person name="Peters L."/>
            <person name="Mikhailova N."/>
            <person name="Saunders E."/>
            <person name="Kyrpides N."/>
            <person name="Mavromatis K."/>
            <person name="Ivanova N."/>
            <person name="Last F.I."/>
            <person name="Brettin T."/>
            <person name="Detter J.C."/>
            <person name="Han C."/>
            <person name="Larimer F."/>
            <person name="Land M."/>
            <person name="Hauser L."/>
            <person name="Markowitz V."/>
            <person name="Cheng J.-F."/>
            <person name="Hugenholtz P."/>
            <person name="Woyke T."/>
            <person name="Wu D."/>
            <person name="Spring S."/>
            <person name="Schroeder M."/>
            <person name="Brambilla E.-M."/>
            <person name="Klenk H.-P."/>
            <person name="Eisen J.A."/>
        </authorList>
    </citation>
    <scope>NUCLEOTIDE SEQUENCE [LARGE SCALE GENOMIC DNA]</scope>
    <source>
        <strain evidence="4">ATCC BAA-1197 / DSM 17291 / Cas60314</strain>
    </source>
</reference>
<dbReference type="HOGENOM" id="CLU_791405_0_0_0"/>
<dbReference type="STRING" id="580340.Tlie_0133"/>
<name>G7V5X4_THELD</name>
<evidence type="ECO:0000256" key="2">
    <source>
        <dbReference type="SAM" id="SignalP"/>
    </source>
</evidence>
<dbReference type="KEGG" id="tli:Tlie_0133"/>
<keyword evidence="2" id="KW-0732">Signal</keyword>
<feature type="chain" id="PRO_5003504494" evidence="2">
    <location>
        <begin position="25"/>
        <end position="387"/>
    </location>
</feature>
<keyword evidence="4" id="KW-1185">Reference proteome</keyword>
<feature type="signal peptide" evidence="2">
    <location>
        <begin position="1"/>
        <end position="24"/>
    </location>
</feature>
<dbReference type="eggNOG" id="ENOG502ZRQT">
    <property type="taxonomic scope" value="Bacteria"/>
</dbReference>
<evidence type="ECO:0000313" key="3">
    <source>
        <dbReference type="EMBL" id="AER65879.1"/>
    </source>
</evidence>
<gene>
    <name evidence="3" type="ordered locus">Tlie_0133</name>
</gene>
<accession>G7V5X4</accession>
<sequence>MRKISTIFLMVIMFSLGLGLPSSAKPSVEELLDDRTAFRWGKGFLAWVVHYPDYIVEPWVMEVTGGNGDPTGKVAEDFKKALRMDTSTPVLLSVYVYGGREVSLAPLSKAFFLRKDDGTEISPSYYEKTLDEPISDFAQGLVFFPKVEGPFKLVLKKGHTSELVFEFPDDMRARLKKNLQEEASRIAKAQSMTKEQRKETSNDSSQLEAFKEAAEKLQKEKEKLQKTIQELLQEREILKNRIEDLSLALEKERKLQQAQQIPKTTKKEAQKAETSLEPKEEKVVGYEREVLLDKFLEAWKAGDWDAIFSLLSPTMRAQLGNPAGLKKLFEEKHLPEQLPDRYEVKRQDDPNKVAVTFAPKILFVRTLRSLRLEMEKVDTGWLIGSLK</sequence>
<feature type="region of interest" description="Disordered" evidence="1">
    <location>
        <begin position="187"/>
        <end position="207"/>
    </location>
</feature>
<proteinExistence type="predicted"/>
<dbReference type="EMBL" id="CP003096">
    <property type="protein sequence ID" value="AER65879.1"/>
    <property type="molecule type" value="Genomic_DNA"/>
</dbReference>
<reference evidence="3 4" key="2">
    <citation type="journal article" date="2012" name="Stand. Genomic Sci.">
        <title>Genome sequence of the moderately thermophilic, amino-acid-degrading and sulfur-reducing bacterium Thermovirga lienii type strain (Cas60314(T)).</title>
        <authorList>
            <person name="Goker M."/>
            <person name="Saunders E."/>
            <person name="Lapidus A."/>
            <person name="Nolan M."/>
            <person name="Lucas S."/>
            <person name="Hammon N."/>
            <person name="Deshpande S."/>
            <person name="Cheng J.F."/>
            <person name="Han C."/>
            <person name="Tapia R."/>
            <person name="Goodwin L.A."/>
            <person name="Pitluck S."/>
            <person name="Liolios K."/>
            <person name="Mavromatis K."/>
            <person name="Pagani I."/>
            <person name="Ivanova N."/>
            <person name="Mikhailova N."/>
            <person name="Pati A."/>
            <person name="Chen A."/>
            <person name="Palaniappan K."/>
            <person name="Land M."/>
            <person name="Chang Y.J."/>
            <person name="Jeffries C.D."/>
            <person name="Brambilla E.M."/>
            <person name="Rohde M."/>
            <person name="Spring S."/>
            <person name="Detter J.C."/>
            <person name="Woyke T."/>
            <person name="Bristow J."/>
            <person name="Eisen J.A."/>
            <person name="Markowitz V."/>
            <person name="Hugenholtz P."/>
            <person name="Kyrpides N.C."/>
            <person name="Klenk H.P."/>
        </authorList>
    </citation>
    <scope>NUCLEOTIDE SEQUENCE [LARGE SCALE GENOMIC DNA]</scope>
    <source>
        <strain evidence="4">ATCC BAA-1197 / DSM 17291 / Cas60314</strain>
    </source>
</reference>
<protein>
    <submittedName>
        <fullName evidence="3">Uncharacterized protein</fullName>
    </submittedName>
</protein>